<comment type="similarity">
    <text evidence="3">Belongs to the LptF/LptG family.</text>
</comment>
<dbReference type="GO" id="GO:0043190">
    <property type="term" value="C:ATP-binding cassette (ABC) transporter complex"/>
    <property type="evidence" value="ECO:0007669"/>
    <property type="project" value="InterPro"/>
</dbReference>
<dbReference type="FunCoup" id="A0A6N7EVM4">
    <property type="interactions" value="140"/>
</dbReference>
<evidence type="ECO:0000256" key="11">
    <source>
        <dbReference type="ARBA" id="ARBA00026081"/>
    </source>
</evidence>
<comment type="function">
    <text evidence="1">Part of the ABC transporter complex LptBFG involved in the translocation of lipopolysaccharide (LPS) from the inner membrane to the outer membrane.</text>
</comment>
<dbReference type="Pfam" id="PF03739">
    <property type="entry name" value="LptF_LptG"/>
    <property type="match status" value="1"/>
</dbReference>
<dbReference type="EMBL" id="WHNW01000009">
    <property type="protein sequence ID" value="MPV86601.1"/>
    <property type="molecule type" value="Genomic_DNA"/>
</dbReference>
<name>A0A6N7EVM4_9GAMM</name>
<evidence type="ECO:0000313" key="13">
    <source>
        <dbReference type="EMBL" id="MPV86601.1"/>
    </source>
</evidence>
<feature type="transmembrane region" description="Helical" evidence="12">
    <location>
        <begin position="293"/>
        <end position="310"/>
    </location>
</feature>
<evidence type="ECO:0000313" key="14">
    <source>
        <dbReference type="Proteomes" id="UP000471298"/>
    </source>
</evidence>
<feature type="transmembrane region" description="Helical" evidence="12">
    <location>
        <begin position="264"/>
        <end position="281"/>
    </location>
</feature>
<feature type="transmembrane region" description="Helical" evidence="12">
    <location>
        <begin position="53"/>
        <end position="77"/>
    </location>
</feature>
<feature type="transmembrane region" description="Helical" evidence="12">
    <location>
        <begin position="12"/>
        <end position="33"/>
    </location>
</feature>
<accession>A0A6N7EVM4</accession>
<evidence type="ECO:0000256" key="10">
    <source>
        <dbReference type="ARBA" id="ARBA00023136"/>
    </source>
</evidence>
<comment type="subcellular location">
    <subcellularLocation>
        <location evidence="2">Cell inner membrane</location>
        <topology evidence="2">Multi-pass membrane protein</topology>
    </subcellularLocation>
</comment>
<keyword evidence="8 12" id="KW-0812">Transmembrane</keyword>
<evidence type="ECO:0000256" key="9">
    <source>
        <dbReference type="ARBA" id="ARBA00022989"/>
    </source>
</evidence>
<keyword evidence="14" id="KW-1185">Reference proteome</keyword>
<dbReference type="PANTHER" id="PTHR33529">
    <property type="entry name" value="SLR0882 PROTEIN-RELATED"/>
    <property type="match status" value="1"/>
</dbReference>
<keyword evidence="9 12" id="KW-1133">Transmembrane helix</keyword>
<evidence type="ECO:0000256" key="5">
    <source>
        <dbReference type="ARBA" id="ARBA00022448"/>
    </source>
</evidence>
<dbReference type="InterPro" id="IPR005495">
    <property type="entry name" value="LptG/LptF_permease"/>
</dbReference>
<dbReference type="PANTHER" id="PTHR33529:SF7">
    <property type="entry name" value="LIPOPOLYSACCHARIDE EXPORT SYSTEM PERMEASE PROTEIN LPTF"/>
    <property type="match status" value="1"/>
</dbReference>
<reference evidence="13 14" key="1">
    <citation type="submission" date="2019-10" db="EMBL/GenBank/DDBJ databases">
        <title>Cardiobacteriales fam. a chemoheterotrophic member of the order Cardiobacteriales, and proposal of Cardiobacteriales fam. nov.</title>
        <authorList>
            <person name="Wang C."/>
        </authorList>
    </citation>
    <scope>NUCLEOTIDE SEQUENCE [LARGE SCALE GENOMIC DNA]</scope>
    <source>
        <strain evidence="13 14">ML27</strain>
    </source>
</reference>
<keyword evidence="7" id="KW-0997">Cell inner membrane</keyword>
<comment type="caution">
    <text evidence="13">The sequence shown here is derived from an EMBL/GenBank/DDBJ whole genome shotgun (WGS) entry which is preliminary data.</text>
</comment>
<comment type="subunit">
    <text evidence="11">Component of the lipopolysaccharide transport and assembly complex. The LptBFG transporter is composed of two ATP-binding proteins (LptB) and two transmembrane proteins (LptF and LptG).</text>
</comment>
<keyword evidence="10 12" id="KW-0472">Membrane</keyword>
<evidence type="ECO:0000256" key="2">
    <source>
        <dbReference type="ARBA" id="ARBA00004429"/>
    </source>
</evidence>
<feature type="transmembrane region" description="Helical" evidence="12">
    <location>
        <begin position="330"/>
        <end position="349"/>
    </location>
</feature>
<dbReference type="GO" id="GO:0055085">
    <property type="term" value="P:transmembrane transport"/>
    <property type="evidence" value="ECO:0007669"/>
    <property type="project" value="InterPro"/>
</dbReference>
<dbReference type="RefSeq" id="WP_152810598.1">
    <property type="nucleotide sequence ID" value="NZ_WHNW01000009.1"/>
</dbReference>
<evidence type="ECO:0000256" key="1">
    <source>
        <dbReference type="ARBA" id="ARBA00002265"/>
    </source>
</evidence>
<dbReference type="Proteomes" id="UP000471298">
    <property type="component" value="Unassembled WGS sequence"/>
</dbReference>
<dbReference type="NCBIfam" id="TIGR04407">
    <property type="entry name" value="LptF_YjgP"/>
    <property type="match status" value="1"/>
</dbReference>
<proteinExistence type="inferred from homology"/>
<protein>
    <recommendedName>
        <fullName evidence="4">Lipopolysaccharide export system permease protein LptF</fullName>
    </recommendedName>
</protein>
<sequence>MHRLKKHIITEMMEVFLAVITALILIMVSFQFAKLLGEAASGKIVGAAVFKLVALHSVNLFVLLTPFAFFIAVLISLSKLATDNELIAMKALGYGKLQTYTAIFSVAAPLALLILYLTLDLLPKTRELSYDLREKARKESELSLIQPGNFRTIGNQTTIYVANVDEQQFSQFFVWQANEQGESATVAASGQQFSQDTQRFLALDSGSRITENSDGTQLMQFERLLALLPAVTDINRNQRIKAVPTKTLLSEKNIDNQLELQRRFSPALSIFLLALFAPLLVQVNPRENRYGKYVIAILTYAIYLNSQYIFQALVENGKLSILPGMHTSHLLFLLILFIWLTLANSQNNLKTSLQSLRKNRGKHAKTT</sequence>
<dbReference type="InParanoid" id="A0A6N7EVM4"/>
<evidence type="ECO:0000256" key="8">
    <source>
        <dbReference type="ARBA" id="ARBA00022692"/>
    </source>
</evidence>
<evidence type="ECO:0000256" key="7">
    <source>
        <dbReference type="ARBA" id="ARBA00022519"/>
    </source>
</evidence>
<organism evidence="13 14">
    <name type="scientific">Ostreibacterium oceani</name>
    <dbReference type="NCBI Taxonomy" id="2654998"/>
    <lineage>
        <taxon>Bacteria</taxon>
        <taxon>Pseudomonadati</taxon>
        <taxon>Pseudomonadota</taxon>
        <taxon>Gammaproteobacteria</taxon>
        <taxon>Cardiobacteriales</taxon>
        <taxon>Ostreibacteriaceae</taxon>
        <taxon>Ostreibacterium</taxon>
    </lineage>
</organism>
<evidence type="ECO:0000256" key="3">
    <source>
        <dbReference type="ARBA" id="ARBA00007725"/>
    </source>
</evidence>
<evidence type="ECO:0000256" key="6">
    <source>
        <dbReference type="ARBA" id="ARBA00022475"/>
    </source>
</evidence>
<evidence type="ECO:0000256" key="4">
    <source>
        <dbReference type="ARBA" id="ARBA00014213"/>
    </source>
</evidence>
<evidence type="ECO:0000256" key="12">
    <source>
        <dbReference type="SAM" id="Phobius"/>
    </source>
</evidence>
<dbReference type="AlphaFoldDB" id="A0A6N7EVM4"/>
<keyword evidence="5" id="KW-0813">Transport</keyword>
<dbReference type="GO" id="GO:0015920">
    <property type="term" value="P:lipopolysaccharide transport"/>
    <property type="evidence" value="ECO:0007669"/>
    <property type="project" value="TreeGrafter"/>
</dbReference>
<gene>
    <name evidence="13" type="primary">lptF</name>
    <name evidence="13" type="ORF">GCU85_07670</name>
</gene>
<feature type="transmembrane region" description="Helical" evidence="12">
    <location>
        <begin position="97"/>
        <end position="119"/>
    </location>
</feature>
<keyword evidence="6" id="KW-1003">Cell membrane</keyword>
<dbReference type="InterPro" id="IPR030922">
    <property type="entry name" value="LptF"/>
</dbReference>